<dbReference type="KEGG" id="vg:80399127"/>
<keyword evidence="5" id="KW-1185">Reference proteome</keyword>
<evidence type="ECO:0000256" key="1">
    <source>
        <dbReference type="ARBA" id="ARBA00004328"/>
    </source>
</evidence>
<keyword evidence="3" id="KW-0946">Virion</keyword>
<comment type="subcellular location">
    <subcellularLocation>
        <location evidence="1">Virion</location>
    </subcellularLocation>
</comment>
<dbReference type="Proteomes" id="UP000682585">
    <property type="component" value="Segment"/>
</dbReference>
<accession>A0A8S5L1B9</accession>
<proteinExistence type="predicted"/>
<evidence type="ECO:0000256" key="2">
    <source>
        <dbReference type="ARBA" id="ARBA00022561"/>
    </source>
</evidence>
<dbReference type="GO" id="GO:0019028">
    <property type="term" value="C:viral capsid"/>
    <property type="evidence" value="ECO:0007669"/>
    <property type="project" value="UniProtKB-KW"/>
</dbReference>
<keyword evidence="2 4" id="KW-0167">Capsid protein</keyword>
<evidence type="ECO:0000256" key="3">
    <source>
        <dbReference type="ARBA" id="ARBA00022844"/>
    </source>
</evidence>
<reference evidence="4" key="1">
    <citation type="submission" date="2020-09" db="EMBL/GenBank/DDBJ databases">
        <title>Leviviricetes taxonomy.</title>
        <authorList>
            <person name="Stockdale S.R."/>
            <person name="Callanan J."/>
            <person name="Adriaenssens E.M."/>
            <person name="Kuhn J.H."/>
            <person name="Rumnieks J."/>
            <person name="Shkoporov A."/>
            <person name="Draper L.A."/>
            <person name="Ross P."/>
            <person name="Hill C."/>
        </authorList>
    </citation>
    <scope>NUCLEOTIDE SEQUENCE</scope>
</reference>
<dbReference type="GeneID" id="80399127"/>
<evidence type="ECO:0000313" key="5">
    <source>
        <dbReference type="Proteomes" id="UP000682585"/>
    </source>
</evidence>
<dbReference type="Gene3D" id="3.30.380.10">
    <property type="entry name" value="MS2 Viral Coat Protein"/>
    <property type="match status" value="1"/>
</dbReference>
<dbReference type="RefSeq" id="YP_010769961.1">
    <property type="nucleotide sequence ID" value="NC_074120.1"/>
</dbReference>
<dbReference type="InterPro" id="IPR015954">
    <property type="entry name" value="Phage_RNA-type_capsid"/>
</dbReference>
<organism evidence="4 5">
    <name type="scientific">ssRNA phage SRR7976326_4</name>
    <dbReference type="NCBI Taxonomy" id="2786728"/>
    <lineage>
        <taxon>Viruses</taxon>
        <taxon>Riboviria</taxon>
        <taxon>Orthornavirae</taxon>
        <taxon>Lenarviricota</taxon>
        <taxon>Leviviricetes</taxon>
        <taxon>Norzivirales</taxon>
        <taxon>Fiersviridae</taxon>
        <taxon>Ticahravirus</taxon>
        <taxon>Ticahravirus asiovicinum</taxon>
    </lineage>
</organism>
<protein>
    <submittedName>
        <fullName evidence="4">Coat protein</fullName>
    </submittedName>
</protein>
<sequence length="128" mass="13394">MPQASTFTIKDGAAVDTVFSNVQPAGGALPALYFARAKGAFPVQQPTIGVSSTGKQGGVRVTKETVKTPILQSVGGETKVVDYMFTEVITTMPGTATVADRANHHAYVANSLDVVQIAESHRDGYAPN</sequence>
<gene>
    <name evidence="4" type="primary">SRR7976326_4_2</name>
</gene>
<name>A0A8S5L1B9_9VIRU</name>
<evidence type="ECO:0000313" key="4">
    <source>
        <dbReference type="EMBL" id="DAD51220.1"/>
    </source>
</evidence>
<dbReference type="EMBL" id="BK013757">
    <property type="protein sequence ID" value="DAD51220.1"/>
    <property type="molecule type" value="Genomic_RNA"/>
</dbReference>